<dbReference type="PANTHER" id="PTHR48475:SF1">
    <property type="entry name" value="RNASE H TYPE-1 DOMAIN-CONTAINING PROTEIN"/>
    <property type="match status" value="1"/>
</dbReference>
<gene>
    <name evidence="2" type="ORF">RND81_03G039200</name>
</gene>
<comment type="caution">
    <text evidence="2">The sequence shown here is derived from an EMBL/GenBank/DDBJ whole genome shotgun (WGS) entry which is preliminary data.</text>
</comment>
<reference evidence="2" key="1">
    <citation type="submission" date="2024-03" db="EMBL/GenBank/DDBJ databases">
        <title>WGS assembly of Saponaria officinalis var. Norfolk2.</title>
        <authorList>
            <person name="Jenkins J."/>
            <person name="Shu S."/>
            <person name="Grimwood J."/>
            <person name="Barry K."/>
            <person name="Goodstein D."/>
            <person name="Schmutz J."/>
            <person name="Leebens-Mack J."/>
            <person name="Osbourn A."/>
        </authorList>
    </citation>
    <scope>NUCLEOTIDE SEQUENCE [LARGE SCALE GENOMIC DNA]</scope>
    <source>
        <strain evidence="2">JIC</strain>
    </source>
</reference>
<feature type="domain" description="RNase H type-1" evidence="1">
    <location>
        <begin position="86"/>
        <end position="215"/>
    </location>
</feature>
<proteinExistence type="predicted"/>
<evidence type="ECO:0000313" key="2">
    <source>
        <dbReference type="EMBL" id="KAK9740488.1"/>
    </source>
</evidence>
<accession>A0AAW1M4B8</accession>
<dbReference type="PANTHER" id="PTHR48475">
    <property type="entry name" value="RIBONUCLEASE H"/>
    <property type="match status" value="1"/>
</dbReference>
<protein>
    <recommendedName>
        <fullName evidence="1">RNase H type-1 domain-containing protein</fullName>
    </recommendedName>
</protein>
<organism evidence="2 3">
    <name type="scientific">Saponaria officinalis</name>
    <name type="common">Common soapwort</name>
    <name type="synonym">Lychnis saponaria</name>
    <dbReference type="NCBI Taxonomy" id="3572"/>
    <lineage>
        <taxon>Eukaryota</taxon>
        <taxon>Viridiplantae</taxon>
        <taxon>Streptophyta</taxon>
        <taxon>Embryophyta</taxon>
        <taxon>Tracheophyta</taxon>
        <taxon>Spermatophyta</taxon>
        <taxon>Magnoliopsida</taxon>
        <taxon>eudicotyledons</taxon>
        <taxon>Gunneridae</taxon>
        <taxon>Pentapetalae</taxon>
        <taxon>Caryophyllales</taxon>
        <taxon>Caryophyllaceae</taxon>
        <taxon>Caryophylleae</taxon>
        <taxon>Saponaria</taxon>
    </lineage>
</organism>
<evidence type="ECO:0000259" key="1">
    <source>
        <dbReference type="PROSITE" id="PS50879"/>
    </source>
</evidence>
<dbReference type="Proteomes" id="UP001443914">
    <property type="component" value="Unassembled WGS sequence"/>
</dbReference>
<dbReference type="PROSITE" id="PS50879">
    <property type="entry name" value="RNASE_H_1"/>
    <property type="match status" value="1"/>
</dbReference>
<dbReference type="InterPro" id="IPR036397">
    <property type="entry name" value="RNaseH_sf"/>
</dbReference>
<dbReference type="GO" id="GO:0003676">
    <property type="term" value="F:nucleic acid binding"/>
    <property type="evidence" value="ECO:0007669"/>
    <property type="project" value="InterPro"/>
</dbReference>
<sequence length="469" mass="54397">MLEHVRHLSQAKALFYGAHNRGCVDIRCDEVHAKSPLLRGRMSKWSVHLLQFDLVYVPQRTMKGQVIANFLADHPCMDLPQSEEEKTFPWQMFFDGSYTQHGSGVAVLLIAPNKEVTKMDCEVTGAGTNNKVEYKALLLGLENLIDRKAQNVEIYGDSQLVVNQVSGLFQCKSATLHHYLQKAEEMMKAFRRVRIAHILREENVMANKLAQSTSGYDLMFDDDLLGIRITQRQIQVKDEIVQVCGLNIFESESDWRSEIIKFLKDRSMKGINPKLKRQSYRYFLIEDELYKKDSQGILLKCLNSDDVLLAMTEIHEGQWQAESTKKIIKNGIAWMIKDNPREWSNLLLDILWAYRTSKRDAIDCTPYESVYGHEAILSMEVSVRTVRVDGQRHMTSEAYQEAMSIMNLDVEAKRTQALNSLIKQKRLIVESYNKRVRKKSFQVDDLVWKVRLPMGHKDHFYGKWTPQWE</sequence>
<dbReference type="EMBL" id="JBDFQZ010000003">
    <property type="protein sequence ID" value="KAK9740488.1"/>
    <property type="molecule type" value="Genomic_DNA"/>
</dbReference>
<dbReference type="Pfam" id="PF13456">
    <property type="entry name" value="RVT_3"/>
    <property type="match status" value="1"/>
</dbReference>
<dbReference type="GO" id="GO:0004523">
    <property type="term" value="F:RNA-DNA hybrid ribonuclease activity"/>
    <property type="evidence" value="ECO:0007669"/>
    <property type="project" value="InterPro"/>
</dbReference>
<dbReference type="Gene3D" id="3.30.420.10">
    <property type="entry name" value="Ribonuclease H-like superfamily/Ribonuclease H"/>
    <property type="match status" value="2"/>
</dbReference>
<dbReference type="InterPro" id="IPR012337">
    <property type="entry name" value="RNaseH-like_sf"/>
</dbReference>
<dbReference type="CDD" id="cd09279">
    <property type="entry name" value="RNase_HI_like"/>
    <property type="match status" value="1"/>
</dbReference>
<name>A0AAW1M4B8_SAPOF</name>
<dbReference type="InterPro" id="IPR002156">
    <property type="entry name" value="RNaseH_domain"/>
</dbReference>
<dbReference type="AlphaFoldDB" id="A0AAW1M4B8"/>
<keyword evidence="3" id="KW-1185">Reference proteome</keyword>
<evidence type="ECO:0000313" key="3">
    <source>
        <dbReference type="Proteomes" id="UP001443914"/>
    </source>
</evidence>
<dbReference type="SUPFAM" id="SSF53098">
    <property type="entry name" value="Ribonuclease H-like"/>
    <property type="match status" value="2"/>
</dbReference>